<reference evidence="2 3" key="1">
    <citation type="submission" date="2019-07" db="EMBL/GenBank/DDBJ databases">
        <title>Microlunatus dokdonensis sp. nov. isolated from the rhizospheric soil of the wild plant Elymus tsukushiensis.</title>
        <authorList>
            <person name="Ghim S.-Y."/>
            <person name="Hwang Y.-J."/>
            <person name="Son J.-S."/>
            <person name="Shin J.-H."/>
        </authorList>
    </citation>
    <scope>NUCLEOTIDE SEQUENCE [LARGE SCALE GENOMIC DNA]</scope>
    <source>
        <strain evidence="2 3">KUDC0627</strain>
    </source>
</reference>
<feature type="signal peptide" evidence="1">
    <location>
        <begin position="1"/>
        <end position="26"/>
    </location>
</feature>
<dbReference type="KEGG" id="mik:FOE78_12430"/>
<dbReference type="PROSITE" id="PS51257">
    <property type="entry name" value="PROKAR_LIPOPROTEIN"/>
    <property type="match status" value="1"/>
</dbReference>
<name>A0A516PZK1_9ACTN</name>
<sequence length="177" mass="19407">MFHRQLRGVVTLVVAAALAVGSVGCASGAKDWVEVSTGKLTVDRPANWSTKMQVTKPWTDGYRLSKDSVEQMQLSGDFGEYTTAREAVGTLEGKARLGGVQGFKIVEKRDVKIKGATTATLTRYTITNNNGDPVNGEWIVAVRWPYPQSVAVSILSPQYNQDLERHVLDTMELHPSQ</sequence>
<evidence type="ECO:0008006" key="4">
    <source>
        <dbReference type="Google" id="ProtNLM"/>
    </source>
</evidence>
<dbReference type="OrthoDB" id="3731283at2"/>
<dbReference type="AlphaFoldDB" id="A0A516PZK1"/>
<keyword evidence="1" id="KW-0732">Signal</keyword>
<protein>
    <recommendedName>
        <fullName evidence="4">Lipoprotein</fullName>
    </recommendedName>
</protein>
<gene>
    <name evidence="2" type="ORF">FOE78_12430</name>
</gene>
<organism evidence="2 3">
    <name type="scientific">Microlunatus elymi</name>
    <dbReference type="NCBI Taxonomy" id="2596828"/>
    <lineage>
        <taxon>Bacteria</taxon>
        <taxon>Bacillati</taxon>
        <taxon>Actinomycetota</taxon>
        <taxon>Actinomycetes</taxon>
        <taxon>Propionibacteriales</taxon>
        <taxon>Propionibacteriaceae</taxon>
        <taxon>Microlunatus</taxon>
    </lineage>
</organism>
<evidence type="ECO:0000313" key="2">
    <source>
        <dbReference type="EMBL" id="QDP96609.1"/>
    </source>
</evidence>
<accession>A0A516PZK1</accession>
<feature type="chain" id="PRO_5038495883" description="Lipoprotein" evidence="1">
    <location>
        <begin position="27"/>
        <end position="177"/>
    </location>
</feature>
<evidence type="ECO:0000313" key="3">
    <source>
        <dbReference type="Proteomes" id="UP000319263"/>
    </source>
</evidence>
<keyword evidence="3" id="KW-1185">Reference proteome</keyword>
<dbReference type="Proteomes" id="UP000319263">
    <property type="component" value="Chromosome"/>
</dbReference>
<proteinExistence type="predicted"/>
<dbReference type="EMBL" id="CP041692">
    <property type="protein sequence ID" value="QDP96609.1"/>
    <property type="molecule type" value="Genomic_DNA"/>
</dbReference>
<evidence type="ECO:0000256" key="1">
    <source>
        <dbReference type="SAM" id="SignalP"/>
    </source>
</evidence>
<dbReference type="RefSeq" id="WP_143986572.1">
    <property type="nucleotide sequence ID" value="NZ_CP041692.1"/>
</dbReference>